<evidence type="ECO:0000256" key="1">
    <source>
        <dbReference type="ARBA" id="ARBA00004123"/>
    </source>
</evidence>
<organism evidence="12 13">
    <name type="scientific">Eptatretus burgeri</name>
    <name type="common">Inshore hagfish</name>
    <dbReference type="NCBI Taxonomy" id="7764"/>
    <lineage>
        <taxon>Eukaryota</taxon>
        <taxon>Metazoa</taxon>
        <taxon>Chordata</taxon>
        <taxon>Craniata</taxon>
        <taxon>Vertebrata</taxon>
        <taxon>Cyclostomata</taxon>
        <taxon>Myxini</taxon>
        <taxon>Myxiniformes</taxon>
        <taxon>Myxinidae</taxon>
        <taxon>Eptatretinae</taxon>
        <taxon>Eptatretus</taxon>
    </lineage>
</organism>
<evidence type="ECO:0000256" key="4">
    <source>
        <dbReference type="ARBA" id="ARBA00023125"/>
    </source>
</evidence>
<evidence type="ECO:0000313" key="12">
    <source>
        <dbReference type="Ensembl" id="ENSEBUP00000012563.1"/>
    </source>
</evidence>
<dbReference type="PROSITE" id="PS50803">
    <property type="entry name" value="OAR"/>
    <property type="match status" value="1"/>
</dbReference>
<feature type="compositionally biased region" description="Pro residues" evidence="9">
    <location>
        <begin position="218"/>
        <end position="237"/>
    </location>
</feature>
<keyword evidence="3" id="KW-0217">Developmental protein</keyword>
<evidence type="ECO:0000313" key="13">
    <source>
        <dbReference type="Proteomes" id="UP000694388"/>
    </source>
</evidence>
<evidence type="ECO:0000256" key="7">
    <source>
        <dbReference type="PROSITE-ProRule" id="PRU00108"/>
    </source>
</evidence>
<evidence type="ECO:0000256" key="8">
    <source>
        <dbReference type="RuleBase" id="RU000682"/>
    </source>
</evidence>
<feature type="domain" description="Homeobox" evidence="10">
    <location>
        <begin position="66"/>
        <end position="126"/>
    </location>
</feature>
<dbReference type="Proteomes" id="UP000694388">
    <property type="component" value="Unplaced"/>
</dbReference>
<evidence type="ECO:0000256" key="6">
    <source>
        <dbReference type="ARBA" id="ARBA00023242"/>
    </source>
</evidence>
<dbReference type="GeneTree" id="ENSGT00940000155505"/>
<dbReference type="GO" id="GO:0000981">
    <property type="term" value="F:DNA-binding transcription factor activity, RNA polymerase II-specific"/>
    <property type="evidence" value="ECO:0007669"/>
    <property type="project" value="InterPro"/>
</dbReference>
<dbReference type="AlphaFoldDB" id="A0A8C4QC17"/>
<evidence type="ECO:0000256" key="5">
    <source>
        <dbReference type="ARBA" id="ARBA00023155"/>
    </source>
</evidence>
<dbReference type="OMA" id="CQPYYQT"/>
<protein>
    <submittedName>
        <fullName evidence="12">Diencephalon/mesencephalon homeobox 1a</fullName>
    </submittedName>
</protein>
<dbReference type="PROSITE" id="PS00027">
    <property type="entry name" value="HOMEOBOX_1"/>
    <property type="match status" value="1"/>
</dbReference>
<keyword evidence="5 7" id="KW-0371">Homeobox</keyword>
<evidence type="ECO:0000259" key="10">
    <source>
        <dbReference type="PROSITE" id="PS50071"/>
    </source>
</evidence>
<accession>A0A8C4QC17</accession>
<dbReference type="SMART" id="SM00389">
    <property type="entry name" value="HOX"/>
    <property type="match status" value="1"/>
</dbReference>
<comment type="similarity">
    <text evidence="2">Belongs to the paired homeobox family.</text>
</comment>
<keyword evidence="6 7" id="KW-0539">Nucleus</keyword>
<reference evidence="12" key="2">
    <citation type="submission" date="2025-09" db="UniProtKB">
        <authorList>
            <consortium name="Ensembl"/>
        </authorList>
    </citation>
    <scope>IDENTIFICATION</scope>
</reference>
<feature type="domain" description="OAR" evidence="11">
    <location>
        <begin position="324"/>
        <end position="337"/>
    </location>
</feature>
<reference evidence="12" key="1">
    <citation type="submission" date="2025-08" db="UniProtKB">
        <authorList>
            <consortium name="Ensembl"/>
        </authorList>
    </citation>
    <scope>IDENTIFICATION</scope>
</reference>
<evidence type="ECO:0000256" key="9">
    <source>
        <dbReference type="SAM" id="MobiDB-lite"/>
    </source>
</evidence>
<dbReference type="Gene3D" id="1.10.10.60">
    <property type="entry name" value="Homeodomain-like"/>
    <property type="match status" value="1"/>
</dbReference>
<dbReference type="InterPro" id="IPR052488">
    <property type="entry name" value="DMBX_homeobox"/>
</dbReference>
<dbReference type="PROSITE" id="PS50071">
    <property type="entry name" value="HOMEOBOX_2"/>
    <property type="match status" value="1"/>
</dbReference>
<dbReference type="GO" id="GO:0005634">
    <property type="term" value="C:nucleus"/>
    <property type="evidence" value="ECO:0007669"/>
    <property type="project" value="UniProtKB-SubCell"/>
</dbReference>
<feature type="region of interest" description="Disordered" evidence="9">
    <location>
        <begin position="123"/>
        <end position="237"/>
    </location>
</feature>
<feature type="DNA-binding region" description="Homeobox" evidence="7">
    <location>
        <begin position="68"/>
        <end position="127"/>
    </location>
</feature>
<dbReference type="Pfam" id="PF03826">
    <property type="entry name" value="OAR"/>
    <property type="match status" value="1"/>
</dbReference>
<dbReference type="CDD" id="cd00086">
    <property type="entry name" value="homeodomain"/>
    <property type="match status" value="1"/>
</dbReference>
<evidence type="ECO:0000256" key="3">
    <source>
        <dbReference type="ARBA" id="ARBA00022473"/>
    </source>
</evidence>
<feature type="compositionally biased region" description="Polar residues" evidence="9">
    <location>
        <begin position="151"/>
        <end position="161"/>
    </location>
</feature>
<sequence length="348" mass="37498">MQQYGLGAASGFTLPTLGSVYGLQQHAAQHVAQHAAGDFRPAVHALTLAERLADIILEARYGPAHRKQRRSRTAFSAPQLEALEQTFQKTHYPDVVTRERLAMCTNLPEARVQVWFKNRRAKFRKKQRSLQKEQLQKREADAAPSSPPKVTMSSRPTSPNLTPARPQLQFQQGENECTPPRSPRTAEARESETDMTSTTLGATLCALSSACNGSRSPPSAPPLPQRRYPPAPPPPPTLSLLRLQEQFRQHMAATSSLVYRSSFELAAAASAASAVSPHSLTYALQPAPCYAAPAAMWAPLVAPAIPALPATAAAAAASAASKSSSIENLRLRAKQHAASLGLHASLRD</sequence>
<dbReference type="FunFam" id="1.10.10.60:FF:000125">
    <property type="entry name" value="diencephalon/mesencephalon homeobox protein 1"/>
    <property type="match status" value="1"/>
</dbReference>
<dbReference type="PANTHER" id="PTHR46639:SF2">
    <property type="entry name" value="DIENCEPHALON_MESENCEPHALON HOMEOBOX PROTEIN 1"/>
    <property type="match status" value="1"/>
</dbReference>
<feature type="compositionally biased region" description="Basic and acidic residues" evidence="9">
    <location>
        <begin position="130"/>
        <end position="141"/>
    </location>
</feature>
<dbReference type="GO" id="GO:0000977">
    <property type="term" value="F:RNA polymerase II transcription regulatory region sequence-specific DNA binding"/>
    <property type="evidence" value="ECO:0007669"/>
    <property type="project" value="TreeGrafter"/>
</dbReference>
<dbReference type="Pfam" id="PF00046">
    <property type="entry name" value="Homeodomain"/>
    <property type="match status" value="1"/>
</dbReference>
<dbReference type="SUPFAM" id="SSF46689">
    <property type="entry name" value="Homeodomain-like"/>
    <property type="match status" value="1"/>
</dbReference>
<evidence type="ECO:0000259" key="11">
    <source>
        <dbReference type="PROSITE" id="PS50803"/>
    </source>
</evidence>
<dbReference type="InterPro" id="IPR003654">
    <property type="entry name" value="OAR_dom"/>
</dbReference>
<comment type="subcellular location">
    <subcellularLocation>
        <location evidence="1 7 8">Nucleus</location>
    </subcellularLocation>
</comment>
<evidence type="ECO:0000256" key="2">
    <source>
        <dbReference type="ARBA" id="ARBA00005733"/>
    </source>
</evidence>
<proteinExistence type="inferred from homology"/>
<dbReference type="InterPro" id="IPR017970">
    <property type="entry name" value="Homeobox_CS"/>
</dbReference>
<dbReference type="Ensembl" id="ENSEBUT00000013140.1">
    <property type="protein sequence ID" value="ENSEBUP00000012563.1"/>
    <property type="gene ID" value="ENSEBUG00000007983.1"/>
</dbReference>
<name>A0A8C4QC17_EPTBU</name>
<dbReference type="PANTHER" id="PTHR46639">
    <property type="entry name" value="DIENCEPHALON/MESENCEPHALON HOMEOBOX PROTEIN 1"/>
    <property type="match status" value="1"/>
</dbReference>
<dbReference type="InterPro" id="IPR009057">
    <property type="entry name" value="Homeodomain-like_sf"/>
</dbReference>
<keyword evidence="4 7" id="KW-0238">DNA-binding</keyword>
<keyword evidence="13" id="KW-1185">Reference proteome</keyword>
<dbReference type="InterPro" id="IPR001356">
    <property type="entry name" value="HD"/>
</dbReference>